<evidence type="ECO:0000256" key="3">
    <source>
        <dbReference type="ARBA" id="ARBA00022691"/>
    </source>
</evidence>
<dbReference type="PANTHER" id="PTHR30307:SF0">
    <property type="entry name" value="S-ADENOSYLMETHIONINE:TRNA RIBOSYLTRANSFERASE-ISOMERASE"/>
    <property type="match status" value="1"/>
</dbReference>
<dbReference type="Pfam" id="PF02547">
    <property type="entry name" value="Queuosine_synth"/>
    <property type="match status" value="1"/>
</dbReference>
<name>A0ABQ0AA02_9GAMM</name>
<evidence type="ECO:0000313" key="6">
    <source>
        <dbReference type="EMBL" id="GAA6168474.1"/>
    </source>
</evidence>
<protein>
    <recommendedName>
        <fullName evidence="5">S-adenosylmethionine:tRNA ribosyltransferase-isomerase</fullName>
        <ecNumber evidence="5">2.4.99.17</ecNumber>
    </recommendedName>
    <alternativeName>
        <fullName evidence="5">Queuosine biosynthesis protein QueA</fullName>
    </alternativeName>
</protein>
<dbReference type="PANTHER" id="PTHR30307">
    <property type="entry name" value="S-ADENOSYLMETHIONINE:TRNA RIBOSYLTRANSFERASE-ISOMERASE"/>
    <property type="match status" value="1"/>
</dbReference>
<gene>
    <name evidence="5 6" type="primary">queA</name>
    <name evidence="6" type="ORF">NBRC116591_22850</name>
</gene>
<dbReference type="SUPFAM" id="SSF111337">
    <property type="entry name" value="QueA-like"/>
    <property type="match status" value="1"/>
</dbReference>
<dbReference type="InterPro" id="IPR003699">
    <property type="entry name" value="QueA"/>
</dbReference>
<comment type="caution">
    <text evidence="6">The sequence shown here is derived from an EMBL/GenBank/DDBJ whole genome shotgun (WGS) entry which is preliminary data.</text>
</comment>
<evidence type="ECO:0000256" key="4">
    <source>
        <dbReference type="ARBA" id="ARBA00022785"/>
    </source>
</evidence>
<dbReference type="InterPro" id="IPR042119">
    <property type="entry name" value="QueA_dom2"/>
</dbReference>
<dbReference type="Gene3D" id="3.40.1780.10">
    <property type="entry name" value="QueA-like"/>
    <property type="match status" value="1"/>
</dbReference>
<keyword evidence="7" id="KW-1185">Reference proteome</keyword>
<evidence type="ECO:0000313" key="7">
    <source>
        <dbReference type="Proteomes" id="UP001465153"/>
    </source>
</evidence>
<evidence type="ECO:0000256" key="1">
    <source>
        <dbReference type="ARBA" id="ARBA00022490"/>
    </source>
</evidence>
<dbReference type="EMBL" id="BAABWN010000007">
    <property type="protein sequence ID" value="GAA6168474.1"/>
    <property type="molecule type" value="Genomic_DNA"/>
</dbReference>
<comment type="function">
    <text evidence="5">Transfers and isomerizes the ribose moiety from AdoMet to the 7-aminomethyl group of 7-deazaguanine (preQ1-tRNA) to give epoxyqueuosine (oQ-tRNA).</text>
</comment>
<comment type="catalytic activity">
    <reaction evidence="5">
        <text>7-aminomethyl-7-carbaguanosine(34) in tRNA + S-adenosyl-L-methionine = epoxyqueuosine(34) in tRNA + adenine + L-methionine + 2 H(+)</text>
        <dbReference type="Rhea" id="RHEA:32155"/>
        <dbReference type="Rhea" id="RHEA-COMP:10342"/>
        <dbReference type="Rhea" id="RHEA-COMP:18582"/>
        <dbReference type="ChEBI" id="CHEBI:15378"/>
        <dbReference type="ChEBI" id="CHEBI:16708"/>
        <dbReference type="ChEBI" id="CHEBI:57844"/>
        <dbReference type="ChEBI" id="CHEBI:59789"/>
        <dbReference type="ChEBI" id="CHEBI:82833"/>
        <dbReference type="ChEBI" id="CHEBI:194443"/>
        <dbReference type="EC" id="2.4.99.17"/>
    </reaction>
</comment>
<dbReference type="NCBIfam" id="NF001140">
    <property type="entry name" value="PRK00147.1"/>
    <property type="match status" value="1"/>
</dbReference>
<organism evidence="6 7">
    <name type="scientific">Sessilibacter corallicola</name>
    <dbReference type="NCBI Taxonomy" id="2904075"/>
    <lineage>
        <taxon>Bacteria</taxon>
        <taxon>Pseudomonadati</taxon>
        <taxon>Pseudomonadota</taxon>
        <taxon>Gammaproteobacteria</taxon>
        <taxon>Cellvibrionales</taxon>
        <taxon>Cellvibrionaceae</taxon>
        <taxon>Sessilibacter</taxon>
    </lineage>
</organism>
<comment type="subcellular location">
    <subcellularLocation>
        <location evidence="5">Cytoplasm</location>
    </subcellularLocation>
</comment>
<sequence length="366" mass="40550">MRRQDFYYDLPDELIALKPAEQRAGSRLMHVDGSTGSVTHRQFKEILSLVQPGDLMVFNNTKVIPARVYGNKSTGGQVEVLIERIISDRKALAHIRSSRSPKAGAELTLGEKYKVQVEGREGSLFKLDFGDDASVLTVLEEVGHIPLPPYIEREDDSDDRQRYQTVYSRDDKKGAVAAPTAGLHFDDSLMEALTNKGVNLGFVTLHVGAGTFQPVKVDDIHNHQMHSEWMEVDESLCDLVKSTKASGGRVIAVGTTSVRCLETASKNGSIAPFTGDTDIFIYPGYEFRCIDALVTNFHLPESTLIMLVSAFTGYQHTMAAYAEAVAEKYRFFSYGDAMFLTKNPDAINEPIAQSETEQKTDPTEKN</sequence>
<proteinExistence type="inferred from homology"/>
<keyword evidence="4 5" id="KW-0671">Queuosine biosynthesis</keyword>
<dbReference type="NCBIfam" id="TIGR00113">
    <property type="entry name" value="queA"/>
    <property type="match status" value="1"/>
</dbReference>
<dbReference type="HAMAP" id="MF_00113">
    <property type="entry name" value="QueA"/>
    <property type="match status" value="1"/>
</dbReference>
<dbReference type="Proteomes" id="UP001465153">
    <property type="component" value="Unassembled WGS sequence"/>
</dbReference>
<dbReference type="Gene3D" id="2.40.10.240">
    <property type="entry name" value="QueA-like"/>
    <property type="match status" value="1"/>
</dbReference>
<keyword evidence="3 5" id="KW-0949">S-adenosyl-L-methionine</keyword>
<evidence type="ECO:0000256" key="5">
    <source>
        <dbReference type="HAMAP-Rule" id="MF_00113"/>
    </source>
</evidence>
<keyword evidence="1 5" id="KW-0963">Cytoplasm</keyword>
<comment type="subunit">
    <text evidence="5">Monomer.</text>
</comment>
<comment type="pathway">
    <text evidence="5">tRNA modification; tRNA-queuosine biosynthesis.</text>
</comment>
<reference evidence="6 7" key="1">
    <citation type="submission" date="2024-04" db="EMBL/GenBank/DDBJ databases">
        <title>Draft genome sequence of Sessilibacter corallicola NBRC 116591.</title>
        <authorList>
            <person name="Miyakawa T."/>
            <person name="Kusuya Y."/>
            <person name="Miura T."/>
        </authorList>
    </citation>
    <scope>NUCLEOTIDE SEQUENCE [LARGE SCALE GENOMIC DNA]</scope>
    <source>
        <strain evidence="6 7">KU-00831-HH</strain>
    </source>
</reference>
<comment type="similarity">
    <text evidence="5">Belongs to the QueA family.</text>
</comment>
<dbReference type="RefSeq" id="WP_353303435.1">
    <property type="nucleotide sequence ID" value="NZ_BAABWN010000007.1"/>
</dbReference>
<dbReference type="EC" id="2.4.99.17" evidence="5"/>
<evidence type="ECO:0000256" key="2">
    <source>
        <dbReference type="ARBA" id="ARBA00022679"/>
    </source>
</evidence>
<accession>A0ABQ0AA02</accession>
<keyword evidence="2 5" id="KW-0808">Transferase</keyword>
<dbReference type="InterPro" id="IPR036100">
    <property type="entry name" value="QueA_sf"/>
</dbReference>
<dbReference type="InterPro" id="IPR042118">
    <property type="entry name" value="QueA_dom1"/>
</dbReference>